<evidence type="ECO:0000256" key="1">
    <source>
        <dbReference type="ARBA" id="ARBA00022723"/>
    </source>
</evidence>
<evidence type="ECO:0000256" key="4">
    <source>
        <dbReference type="ARBA" id="ARBA00023125"/>
    </source>
</evidence>
<dbReference type="Gene3D" id="6.20.210.20">
    <property type="entry name" value="THAP domain"/>
    <property type="match status" value="1"/>
</dbReference>
<reference evidence="7" key="1">
    <citation type="submission" date="2022-01" db="EMBL/GenBank/DDBJ databases">
        <authorList>
            <person name="King R."/>
        </authorList>
    </citation>
    <scope>NUCLEOTIDE SEQUENCE</scope>
</reference>
<feature type="domain" description="THAP-type" evidence="6">
    <location>
        <begin position="8"/>
        <end position="91"/>
    </location>
</feature>
<dbReference type="InterPro" id="IPR006612">
    <property type="entry name" value="THAP_Znf"/>
</dbReference>
<dbReference type="SMART" id="SM00980">
    <property type="entry name" value="THAP"/>
    <property type="match status" value="1"/>
</dbReference>
<evidence type="ECO:0000313" key="8">
    <source>
        <dbReference type="Proteomes" id="UP001153709"/>
    </source>
</evidence>
<dbReference type="GO" id="GO:0008270">
    <property type="term" value="F:zinc ion binding"/>
    <property type="evidence" value="ECO:0007669"/>
    <property type="project" value="UniProtKB-KW"/>
</dbReference>
<evidence type="ECO:0000256" key="3">
    <source>
        <dbReference type="ARBA" id="ARBA00022833"/>
    </source>
</evidence>
<dbReference type="PANTHER" id="PTHR46600:SF11">
    <property type="entry name" value="THAP DOMAIN-CONTAINING PROTEIN 10"/>
    <property type="match status" value="1"/>
</dbReference>
<evidence type="ECO:0000259" key="6">
    <source>
        <dbReference type="PROSITE" id="PS50950"/>
    </source>
</evidence>
<dbReference type="EMBL" id="OU898285">
    <property type="protein sequence ID" value="CAG9828367.1"/>
    <property type="molecule type" value="Genomic_DNA"/>
</dbReference>
<evidence type="ECO:0000313" key="7">
    <source>
        <dbReference type="EMBL" id="CAG9828367.1"/>
    </source>
</evidence>
<organism evidence="7 8">
    <name type="scientific">Diabrotica balteata</name>
    <name type="common">Banded cucumber beetle</name>
    <dbReference type="NCBI Taxonomy" id="107213"/>
    <lineage>
        <taxon>Eukaryota</taxon>
        <taxon>Metazoa</taxon>
        <taxon>Ecdysozoa</taxon>
        <taxon>Arthropoda</taxon>
        <taxon>Hexapoda</taxon>
        <taxon>Insecta</taxon>
        <taxon>Pterygota</taxon>
        <taxon>Neoptera</taxon>
        <taxon>Endopterygota</taxon>
        <taxon>Coleoptera</taxon>
        <taxon>Polyphaga</taxon>
        <taxon>Cucujiformia</taxon>
        <taxon>Chrysomeloidea</taxon>
        <taxon>Chrysomelidae</taxon>
        <taxon>Galerucinae</taxon>
        <taxon>Diabroticina</taxon>
        <taxon>Diabroticites</taxon>
        <taxon>Diabrotica</taxon>
    </lineage>
</organism>
<dbReference type="OrthoDB" id="7683421at2759"/>
<dbReference type="Pfam" id="PF05485">
    <property type="entry name" value="THAP"/>
    <property type="match status" value="1"/>
</dbReference>
<sequence length="133" mass="15206">MYKNTNKKPCHICAAPKCCNNSRKSNVSFFSFPKDVNRAKIWLMACGRENLLDKTERLHKSHRLCGTHFDNKMFLNDMRNRLQPSAVPTNFPLMEGSSTFDHTYSAVVQNICIPRCPINEGWPSPTTGQTLRT</sequence>
<dbReference type="Proteomes" id="UP001153709">
    <property type="component" value="Chromosome 10"/>
</dbReference>
<protein>
    <recommendedName>
        <fullName evidence="6">THAP-type domain-containing protein</fullName>
    </recommendedName>
</protein>
<dbReference type="SUPFAM" id="SSF57716">
    <property type="entry name" value="Glucocorticoid receptor-like (DNA-binding domain)"/>
    <property type="match status" value="1"/>
</dbReference>
<dbReference type="InterPro" id="IPR026516">
    <property type="entry name" value="THAP1/10"/>
</dbReference>
<dbReference type="GO" id="GO:0043565">
    <property type="term" value="F:sequence-specific DNA binding"/>
    <property type="evidence" value="ECO:0007669"/>
    <property type="project" value="InterPro"/>
</dbReference>
<keyword evidence="4 5" id="KW-0238">DNA-binding</keyword>
<keyword evidence="1" id="KW-0479">Metal-binding</keyword>
<dbReference type="InterPro" id="IPR038441">
    <property type="entry name" value="THAP_Znf_sf"/>
</dbReference>
<keyword evidence="3" id="KW-0862">Zinc</keyword>
<name>A0A9N9SS94_DIABA</name>
<gene>
    <name evidence="7" type="ORF">DIABBA_LOCUS2293</name>
</gene>
<dbReference type="PANTHER" id="PTHR46600">
    <property type="entry name" value="THAP DOMAIN-CONTAINING"/>
    <property type="match status" value="1"/>
</dbReference>
<dbReference type="PROSITE" id="PS50950">
    <property type="entry name" value="ZF_THAP"/>
    <property type="match status" value="1"/>
</dbReference>
<proteinExistence type="predicted"/>
<dbReference type="SMART" id="SM00692">
    <property type="entry name" value="DM3"/>
    <property type="match status" value="1"/>
</dbReference>
<keyword evidence="8" id="KW-1185">Reference proteome</keyword>
<evidence type="ECO:0000256" key="5">
    <source>
        <dbReference type="PROSITE-ProRule" id="PRU00309"/>
    </source>
</evidence>
<dbReference type="AlphaFoldDB" id="A0A9N9SS94"/>
<evidence type="ECO:0000256" key="2">
    <source>
        <dbReference type="ARBA" id="ARBA00022771"/>
    </source>
</evidence>
<keyword evidence="2 5" id="KW-0863">Zinc-finger</keyword>
<accession>A0A9N9SS94</accession>